<dbReference type="RefSeq" id="WP_160986547.1">
    <property type="nucleotide sequence ID" value="NZ_WVTD01000010.1"/>
</dbReference>
<organism evidence="8 9">
    <name type="scientific">Novosphingobium silvae</name>
    <dbReference type="NCBI Taxonomy" id="2692619"/>
    <lineage>
        <taxon>Bacteria</taxon>
        <taxon>Pseudomonadati</taxon>
        <taxon>Pseudomonadota</taxon>
        <taxon>Alphaproteobacteria</taxon>
        <taxon>Sphingomonadales</taxon>
        <taxon>Sphingomonadaceae</taxon>
        <taxon>Novosphingobium</taxon>
    </lineage>
</organism>
<dbReference type="Pfam" id="PF13356">
    <property type="entry name" value="Arm-DNA-bind_3"/>
    <property type="match status" value="1"/>
</dbReference>
<feature type="domain" description="Tyr recombinase" evidence="6">
    <location>
        <begin position="202"/>
        <end position="374"/>
    </location>
</feature>
<dbReference type="InterPro" id="IPR002104">
    <property type="entry name" value="Integrase_catalytic"/>
</dbReference>
<evidence type="ECO:0000259" key="7">
    <source>
        <dbReference type="PROSITE" id="PS51900"/>
    </source>
</evidence>
<dbReference type="PANTHER" id="PTHR30629">
    <property type="entry name" value="PROPHAGE INTEGRASE"/>
    <property type="match status" value="1"/>
</dbReference>
<name>A0A7X4K866_9SPHN</name>
<gene>
    <name evidence="8" type="ORF">GR702_14225</name>
</gene>
<dbReference type="GO" id="GO:0006310">
    <property type="term" value="P:DNA recombination"/>
    <property type="evidence" value="ECO:0007669"/>
    <property type="project" value="UniProtKB-KW"/>
</dbReference>
<evidence type="ECO:0000256" key="1">
    <source>
        <dbReference type="ARBA" id="ARBA00008857"/>
    </source>
</evidence>
<evidence type="ECO:0000256" key="3">
    <source>
        <dbReference type="ARBA" id="ARBA00023125"/>
    </source>
</evidence>
<dbReference type="CDD" id="cd00796">
    <property type="entry name" value="INT_Rci_Hp1_C"/>
    <property type="match status" value="1"/>
</dbReference>
<dbReference type="InterPro" id="IPR044068">
    <property type="entry name" value="CB"/>
</dbReference>
<dbReference type="Pfam" id="PF00589">
    <property type="entry name" value="Phage_integrase"/>
    <property type="match status" value="1"/>
</dbReference>
<dbReference type="EMBL" id="WVTD01000010">
    <property type="protein sequence ID" value="MYL98920.1"/>
    <property type="molecule type" value="Genomic_DNA"/>
</dbReference>
<dbReference type="PANTHER" id="PTHR30629:SF2">
    <property type="entry name" value="PROPHAGE INTEGRASE INTS-RELATED"/>
    <property type="match status" value="1"/>
</dbReference>
<dbReference type="Proteomes" id="UP000465810">
    <property type="component" value="Unassembled WGS sequence"/>
</dbReference>
<sequence length="383" mass="42945">MPKAKLDAALCLTARCQEGKKRTDYWDTSISGFVLECRASGSKAFVLRYTNEYGKQAQRTIGMYGDITFDQARRVAQRWRSEVVLGGDPAAKKAEKKAIPTYAELARQHIAHNETYQKTPHNTERVIRCHLLPKWGTMRLDEIKSQAIATWLAGLRKTLAPASIDKVRVTLNRSFELAAKWGIPGAQVNPVRAVPRTRYNNKKERYLTAEEAERLVAACKESANTQLAAIVQLLLLTGARKTEILTARWSNVDLDRRTLYLPQTKNGKPRHVPLANAAVEVIRSLPRWDKCDWLVPSPLTRKPFTDLKRPWDTAREKAGLPDVRIHDLRHSAASFMVNNGVDLYAVGKVLGHSSPDTTQRYSHLSNSTLLSAVEAGAAKMQLT</sequence>
<evidence type="ECO:0000256" key="2">
    <source>
        <dbReference type="ARBA" id="ARBA00022908"/>
    </source>
</evidence>
<proteinExistence type="inferred from homology"/>
<dbReference type="GO" id="GO:0015074">
    <property type="term" value="P:DNA integration"/>
    <property type="evidence" value="ECO:0007669"/>
    <property type="project" value="UniProtKB-KW"/>
</dbReference>
<dbReference type="InterPro" id="IPR010998">
    <property type="entry name" value="Integrase_recombinase_N"/>
</dbReference>
<dbReference type="InterPro" id="IPR025166">
    <property type="entry name" value="Integrase_DNA_bind_dom"/>
</dbReference>
<dbReference type="InterPro" id="IPR011010">
    <property type="entry name" value="DNA_brk_join_enz"/>
</dbReference>
<evidence type="ECO:0000313" key="9">
    <source>
        <dbReference type="Proteomes" id="UP000465810"/>
    </source>
</evidence>
<reference evidence="8 9" key="1">
    <citation type="submission" date="2019-12" db="EMBL/GenBank/DDBJ databases">
        <authorList>
            <person name="Feng G."/>
            <person name="Zhu H."/>
        </authorList>
    </citation>
    <scope>NUCLEOTIDE SEQUENCE [LARGE SCALE GENOMIC DNA]</scope>
    <source>
        <strain evidence="8 9">FGD1</strain>
    </source>
</reference>
<dbReference type="Gene3D" id="1.10.443.10">
    <property type="entry name" value="Intergrase catalytic core"/>
    <property type="match status" value="1"/>
</dbReference>
<dbReference type="SUPFAM" id="SSF56349">
    <property type="entry name" value="DNA breaking-rejoining enzymes"/>
    <property type="match status" value="1"/>
</dbReference>
<feature type="domain" description="Core-binding (CB)" evidence="7">
    <location>
        <begin position="100"/>
        <end position="179"/>
    </location>
</feature>
<dbReference type="InterPro" id="IPR050808">
    <property type="entry name" value="Phage_Integrase"/>
</dbReference>
<dbReference type="Gene3D" id="3.30.160.390">
    <property type="entry name" value="Integrase, DNA-binding domain"/>
    <property type="match status" value="1"/>
</dbReference>
<dbReference type="PROSITE" id="PS51898">
    <property type="entry name" value="TYR_RECOMBINASE"/>
    <property type="match status" value="1"/>
</dbReference>
<evidence type="ECO:0000313" key="8">
    <source>
        <dbReference type="EMBL" id="MYL98920.1"/>
    </source>
</evidence>
<dbReference type="InterPro" id="IPR013762">
    <property type="entry name" value="Integrase-like_cat_sf"/>
</dbReference>
<dbReference type="InterPro" id="IPR004107">
    <property type="entry name" value="Integrase_SAM-like_N"/>
</dbReference>
<dbReference type="Gene3D" id="1.10.150.130">
    <property type="match status" value="1"/>
</dbReference>
<evidence type="ECO:0000256" key="4">
    <source>
        <dbReference type="ARBA" id="ARBA00023172"/>
    </source>
</evidence>
<evidence type="ECO:0000256" key="5">
    <source>
        <dbReference type="PROSITE-ProRule" id="PRU01248"/>
    </source>
</evidence>
<dbReference type="PROSITE" id="PS51900">
    <property type="entry name" value="CB"/>
    <property type="match status" value="1"/>
</dbReference>
<evidence type="ECO:0000259" key="6">
    <source>
        <dbReference type="PROSITE" id="PS51898"/>
    </source>
</evidence>
<dbReference type="AlphaFoldDB" id="A0A7X4K866"/>
<dbReference type="GO" id="GO:0003677">
    <property type="term" value="F:DNA binding"/>
    <property type="evidence" value="ECO:0007669"/>
    <property type="project" value="UniProtKB-UniRule"/>
</dbReference>
<comment type="caution">
    <text evidence="8">The sequence shown here is derived from an EMBL/GenBank/DDBJ whole genome shotgun (WGS) entry which is preliminary data.</text>
</comment>
<keyword evidence="9" id="KW-1185">Reference proteome</keyword>
<protein>
    <submittedName>
        <fullName evidence="8">Tyrosine-type recombinase/integrase</fullName>
    </submittedName>
</protein>
<comment type="similarity">
    <text evidence="1">Belongs to the 'phage' integrase family.</text>
</comment>
<keyword evidence="2" id="KW-0229">DNA integration</keyword>
<dbReference type="Pfam" id="PF14659">
    <property type="entry name" value="Phage_int_SAM_3"/>
    <property type="match status" value="1"/>
</dbReference>
<keyword evidence="4" id="KW-0233">DNA recombination</keyword>
<keyword evidence="3 5" id="KW-0238">DNA-binding</keyword>
<dbReference type="InterPro" id="IPR038488">
    <property type="entry name" value="Integrase_DNA-bd_sf"/>
</dbReference>
<accession>A0A7X4K866</accession>